<reference evidence="1 2" key="1">
    <citation type="journal article" date="2024" name="IMA Fungus">
        <title>IMA Genome - F19 : A genome assembly and annotation guide to empower mycologists, including annotated draft genome sequences of Ceratocystis pirilliformis, Diaporthe australafricana, Fusarium ophioides, Paecilomyces lecythidis, and Sporothrix stenoceras.</title>
        <authorList>
            <person name="Aylward J."/>
            <person name="Wilson A.M."/>
            <person name="Visagie C.M."/>
            <person name="Spraker J."/>
            <person name="Barnes I."/>
            <person name="Buitendag C."/>
            <person name="Ceriani C."/>
            <person name="Del Mar Angel L."/>
            <person name="du Plessis D."/>
            <person name="Fuchs T."/>
            <person name="Gasser K."/>
            <person name="Kramer D."/>
            <person name="Li W."/>
            <person name="Munsamy K."/>
            <person name="Piso A."/>
            <person name="Price J.L."/>
            <person name="Sonnekus B."/>
            <person name="Thomas C."/>
            <person name="van der Nest A."/>
            <person name="van Dijk A."/>
            <person name="van Heerden A."/>
            <person name="van Vuuren N."/>
            <person name="Yilmaz N."/>
            <person name="Duong T.A."/>
            <person name="van der Merwe N.A."/>
            <person name="Wingfield M.J."/>
            <person name="Wingfield B.D."/>
        </authorList>
    </citation>
    <scope>NUCLEOTIDE SEQUENCE [LARGE SCALE GENOMIC DNA]</scope>
    <source>
        <strain evidence="1 2">CMW 18167</strain>
    </source>
</reference>
<name>A0ABR3Y4A2_9EURO</name>
<evidence type="ECO:0000313" key="2">
    <source>
        <dbReference type="Proteomes" id="UP001583193"/>
    </source>
</evidence>
<protein>
    <submittedName>
        <fullName evidence="1">Uncharacterized protein</fullName>
    </submittedName>
</protein>
<dbReference type="EMBL" id="JAVDPF010000006">
    <property type="protein sequence ID" value="KAL1882529.1"/>
    <property type="molecule type" value="Genomic_DNA"/>
</dbReference>
<comment type="caution">
    <text evidence="1">The sequence shown here is derived from an EMBL/GenBank/DDBJ whole genome shotgun (WGS) entry which is preliminary data.</text>
</comment>
<gene>
    <name evidence="1" type="ORF">Plec18167_002945</name>
</gene>
<accession>A0ABR3Y4A2</accession>
<sequence length="152" mass="16472">MAATWTLESRSPWYWERQASRVHGSRLVPRTDLACPIFVLDPAGRIPNLEKQWHRLSGVVPVSATSKARPTLRSILAVVGLMYGIDVLLHSQPVDAWRPPGSAPDAADITRITIGVSFLGLLASNSPSVGGSDPAQWYGRSMARLVSPVPHA</sequence>
<proteinExistence type="predicted"/>
<keyword evidence="2" id="KW-1185">Reference proteome</keyword>
<evidence type="ECO:0000313" key="1">
    <source>
        <dbReference type="EMBL" id="KAL1882529.1"/>
    </source>
</evidence>
<dbReference type="Proteomes" id="UP001583193">
    <property type="component" value="Unassembled WGS sequence"/>
</dbReference>
<organism evidence="1 2">
    <name type="scientific">Paecilomyces lecythidis</name>
    <dbReference type="NCBI Taxonomy" id="3004212"/>
    <lineage>
        <taxon>Eukaryota</taxon>
        <taxon>Fungi</taxon>
        <taxon>Dikarya</taxon>
        <taxon>Ascomycota</taxon>
        <taxon>Pezizomycotina</taxon>
        <taxon>Eurotiomycetes</taxon>
        <taxon>Eurotiomycetidae</taxon>
        <taxon>Eurotiales</taxon>
        <taxon>Thermoascaceae</taxon>
        <taxon>Paecilomyces</taxon>
    </lineage>
</organism>